<protein>
    <submittedName>
        <fullName evidence="1">Uncharacterized protein</fullName>
    </submittedName>
</protein>
<sequence>MGGHCEATTRAVECQGSTTWPVGGKASDDEVCPTPIEASARSYEVCRRFDKRRRGLSEMRRGLSEVQRACFYRYASVFVGNAFLMRSGRVSIALLRKKRRFAVFGGIRHPYTRFLQLSPHLDGLQSPQWSPQTTGISTYFPRPPTTTTSAPLVLSLLHPYLLSHFFDPHNPSTTRTLHQTAGSGINLSQLGNNQRF</sequence>
<evidence type="ECO:0000313" key="2">
    <source>
        <dbReference type="Proteomes" id="UP000585474"/>
    </source>
</evidence>
<organism evidence="1 2">
    <name type="scientific">Actinidia rufa</name>
    <dbReference type="NCBI Taxonomy" id="165716"/>
    <lineage>
        <taxon>Eukaryota</taxon>
        <taxon>Viridiplantae</taxon>
        <taxon>Streptophyta</taxon>
        <taxon>Embryophyta</taxon>
        <taxon>Tracheophyta</taxon>
        <taxon>Spermatophyta</taxon>
        <taxon>Magnoliopsida</taxon>
        <taxon>eudicotyledons</taxon>
        <taxon>Gunneridae</taxon>
        <taxon>Pentapetalae</taxon>
        <taxon>asterids</taxon>
        <taxon>Ericales</taxon>
        <taxon>Actinidiaceae</taxon>
        <taxon>Actinidia</taxon>
    </lineage>
</organism>
<dbReference type="AlphaFoldDB" id="A0A7J0DUI0"/>
<dbReference type="EMBL" id="BJWL01000399">
    <property type="protein sequence ID" value="GFS42440.1"/>
    <property type="molecule type" value="Genomic_DNA"/>
</dbReference>
<dbReference type="Proteomes" id="UP000585474">
    <property type="component" value="Unassembled WGS sequence"/>
</dbReference>
<accession>A0A7J0DUI0</accession>
<name>A0A7J0DUI0_9ERIC</name>
<comment type="caution">
    <text evidence="1">The sequence shown here is derived from an EMBL/GenBank/DDBJ whole genome shotgun (WGS) entry which is preliminary data.</text>
</comment>
<proteinExistence type="predicted"/>
<keyword evidence="2" id="KW-1185">Reference proteome</keyword>
<reference evidence="2" key="1">
    <citation type="submission" date="2019-07" db="EMBL/GenBank/DDBJ databases">
        <title>De Novo Assembly of kiwifruit Actinidia rufa.</title>
        <authorList>
            <person name="Sugita-Konishi S."/>
            <person name="Sato K."/>
            <person name="Mori E."/>
            <person name="Abe Y."/>
            <person name="Kisaki G."/>
            <person name="Hamano K."/>
            <person name="Suezawa K."/>
            <person name="Otani M."/>
            <person name="Fukuda T."/>
            <person name="Manabe T."/>
            <person name="Gomi K."/>
            <person name="Tabuchi M."/>
            <person name="Akimitsu K."/>
            <person name="Kataoka I."/>
        </authorList>
    </citation>
    <scope>NUCLEOTIDE SEQUENCE [LARGE SCALE GENOMIC DNA]</scope>
    <source>
        <strain evidence="2">cv. Fuchu</strain>
    </source>
</reference>
<gene>
    <name evidence="1" type="ORF">Acr_00g0079880</name>
</gene>
<evidence type="ECO:0000313" key="1">
    <source>
        <dbReference type="EMBL" id="GFS42440.1"/>
    </source>
</evidence>